<evidence type="ECO:0000313" key="3">
    <source>
        <dbReference type="Proteomes" id="UP000420707"/>
    </source>
</evidence>
<dbReference type="SUPFAM" id="SSF55909">
    <property type="entry name" value="Pentein"/>
    <property type="match status" value="1"/>
</dbReference>
<comment type="caution">
    <text evidence="2">The sequence shown here is derived from an EMBL/GenBank/DDBJ whole genome shotgun (WGS) entry which is preliminary data.</text>
</comment>
<evidence type="ECO:0000256" key="1">
    <source>
        <dbReference type="ARBA" id="ARBA00022801"/>
    </source>
</evidence>
<dbReference type="Proteomes" id="UP000420707">
    <property type="component" value="Unassembled WGS sequence"/>
</dbReference>
<dbReference type="PANTHER" id="PTHR31377:SF0">
    <property type="entry name" value="AGMATINE DEIMINASE-RELATED"/>
    <property type="match status" value="1"/>
</dbReference>
<dbReference type="AlphaFoldDB" id="A0AAW9TEL6"/>
<reference evidence="3" key="1">
    <citation type="submission" date="2019-09" db="EMBL/GenBank/DDBJ databases">
        <title>Distinct polysaccharide growth profiles of human intestinal Prevotella copri isolates.</title>
        <authorList>
            <person name="Fehlner-Peach H."/>
            <person name="Magnabosco C."/>
            <person name="Raghavan V."/>
            <person name="Scher J.U."/>
            <person name="Tett A."/>
            <person name="Cox L.M."/>
            <person name="Gottsegen C."/>
            <person name="Watters A."/>
            <person name="Wiltshire- Gordon J.D."/>
            <person name="Segata N."/>
            <person name="Bonneau R."/>
            <person name="Littman D.R."/>
        </authorList>
    </citation>
    <scope>NUCLEOTIDE SEQUENCE [LARGE SCALE GENOMIC DNA]</scope>
    <source>
        <strain evidence="3">iAP146</strain>
    </source>
</reference>
<dbReference type="EMBL" id="VZCR01000047">
    <property type="protein sequence ID" value="MQN31796.1"/>
    <property type="molecule type" value="Genomic_DNA"/>
</dbReference>
<dbReference type="PANTHER" id="PTHR31377">
    <property type="entry name" value="AGMATINE DEIMINASE-RELATED"/>
    <property type="match status" value="1"/>
</dbReference>
<dbReference type="GO" id="GO:0047632">
    <property type="term" value="F:agmatine deiminase activity"/>
    <property type="evidence" value="ECO:0007669"/>
    <property type="project" value="TreeGrafter"/>
</dbReference>
<proteinExistence type="predicted"/>
<dbReference type="RefSeq" id="WP_153086332.1">
    <property type="nucleotide sequence ID" value="NZ_VZAM01000015.1"/>
</dbReference>
<dbReference type="InterPro" id="IPR007466">
    <property type="entry name" value="Peptidyl-Arg-deiminase_porph"/>
</dbReference>
<organism evidence="2 3">
    <name type="scientific">Segatella copri</name>
    <dbReference type="NCBI Taxonomy" id="165179"/>
    <lineage>
        <taxon>Bacteria</taxon>
        <taxon>Pseudomonadati</taxon>
        <taxon>Bacteroidota</taxon>
        <taxon>Bacteroidia</taxon>
        <taxon>Bacteroidales</taxon>
        <taxon>Prevotellaceae</taxon>
        <taxon>Segatella</taxon>
    </lineage>
</organism>
<dbReference type="GO" id="GO:0004668">
    <property type="term" value="F:protein-arginine deiminase activity"/>
    <property type="evidence" value="ECO:0007669"/>
    <property type="project" value="InterPro"/>
</dbReference>
<protein>
    <submittedName>
        <fullName evidence="2">Agmatine deiminase family protein</fullName>
    </submittedName>
</protein>
<accession>A0AAW9TEL6</accession>
<sequence>MHQSTLPCDFALPAEWEPQSAIMLTWPHAGTDWKPYLPEITDTYLELADIITRYEQLLVATPDVPATRYQLEKKLSAEQMSRVLLYEVESNDTWVRDHGPLTMVLRKKQNTWMVPYRILDFKFNGWGEKFRWEKDNAITLQLYYQAAFNADIENHQGFVLEGGSIESDGKGTLFTTSQCLLAPHRNQPLDHDSIDHLLQTFFQLKRVVWLDHGNLIGDDTDGHIDTIVRVAPHDTLLYVGCDNPEDEQYEDFQALEKQLKGLFTWEGYPYRLLKLPMPDPIYDEGDCLTTNPESEGDRLPATYANFLILNKAVIYPTYNQPEKDEEARKQIQLAFPDREIIGVDSQTIIRQHGSIHCITMQLPEGALRDSTFNIQHSTFNTQY</sequence>
<keyword evidence="1" id="KW-0378">Hydrolase</keyword>
<evidence type="ECO:0000313" key="2">
    <source>
        <dbReference type="EMBL" id="MQN31796.1"/>
    </source>
</evidence>
<gene>
    <name evidence="2" type="ORF">F7D90_07490</name>
</gene>
<name>A0AAW9TEL6_9BACT</name>
<dbReference type="GO" id="GO:0009446">
    <property type="term" value="P:putrescine biosynthetic process"/>
    <property type="evidence" value="ECO:0007669"/>
    <property type="project" value="InterPro"/>
</dbReference>
<dbReference type="Gene3D" id="3.75.10.10">
    <property type="entry name" value="L-arginine/glycine Amidinotransferase, Chain A"/>
    <property type="match status" value="1"/>
</dbReference>
<dbReference type="Pfam" id="PF04371">
    <property type="entry name" value="PAD_porph"/>
    <property type="match status" value="1"/>
</dbReference>